<dbReference type="RefSeq" id="WP_192766409.1">
    <property type="nucleotide sequence ID" value="NZ_JADBEB010000001.1"/>
</dbReference>
<feature type="transmembrane region" description="Helical" evidence="13">
    <location>
        <begin position="12"/>
        <end position="33"/>
    </location>
</feature>
<name>A0A927M6M5_9ACTN</name>
<keyword evidence="5" id="KW-0597">Phosphoprotein</keyword>
<comment type="caution">
    <text evidence="16">The sequence shown here is derived from an EMBL/GenBank/DDBJ whole genome shotgun (WGS) entry which is preliminary data.</text>
</comment>
<protein>
    <recommendedName>
        <fullName evidence="4">histidine kinase</fullName>
        <ecNumber evidence="4">2.7.13.3</ecNumber>
    </recommendedName>
</protein>
<gene>
    <name evidence="16" type="ORF">H4W31_002021</name>
</gene>
<dbReference type="Gene3D" id="6.10.340.10">
    <property type="match status" value="1"/>
</dbReference>
<dbReference type="Pfam" id="PF00672">
    <property type="entry name" value="HAMP"/>
    <property type="match status" value="1"/>
</dbReference>
<evidence type="ECO:0000256" key="10">
    <source>
        <dbReference type="ARBA" id="ARBA00023012"/>
    </source>
</evidence>
<evidence type="ECO:0000259" key="14">
    <source>
        <dbReference type="PROSITE" id="PS50109"/>
    </source>
</evidence>
<evidence type="ECO:0000256" key="11">
    <source>
        <dbReference type="ARBA" id="ARBA00023136"/>
    </source>
</evidence>
<keyword evidence="9 13" id="KW-1133">Transmembrane helix</keyword>
<evidence type="ECO:0000313" key="16">
    <source>
        <dbReference type="EMBL" id="MBE1486383.1"/>
    </source>
</evidence>
<dbReference type="SMART" id="SM00387">
    <property type="entry name" value="HATPase_c"/>
    <property type="match status" value="1"/>
</dbReference>
<comment type="catalytic activity">
    <reaction evidence="1">
        <text>ATP + protein L-histidine = ADP + protein N-phospho-L-histidine.</text>
        <dbReference type="EC" id="2.7.13.3"/>
    </reaction>
</comment>
<dbReference type="PANTHER" id="PTHR45436">
    <property type="entry name" value="SENSOR HISTIDINE KINASE YKOH"/>
    <property type="match status" value="1"/>
</dbReference>
<dbReference type="CDD" id="cd00082">
    <property type="entry name" value="HisKA"/>
    <property type="match status" value="1"/>
</dbReference>
<keyword evidence="11 13" id="KW-0472">Membrane</keyword>
<dbReference type="Pfam" id="PF02518">
    <property type="entry name" value="HATPase_c"/>
    <property type="match status" value="1"/>
</dbReference>
<dbReference type="InterPro" id="IPR003660">
    <property type="entry name" value="HAMP_dom"/>
</dbReference>
<evidence type="ECO:0000256" key="13">
    <source>
        <dbReference type="SAM" id="Phobius"/>
    </source>
</evidence>
<dbReference type="Proteomes" id="UP000649753">
    <property type="component" value="Unassembled WGS sequence"/>
</dbReference>
<dbReference type="InterPro" id="IPR050428">
    <property type="entry name" value="TCS_sensor_his_kinase"/>
</dbReference>
<sequence>MKRLTIRARLTIVYGGLFLLAGMLLLGVTYVLVDQQMPGSIGVSLNSIRQPPAGSPSRAVTPDDAEQLRVFARQIQSQARQDALETLLAQGGIALGVVSATAIAFGWLLSGRALQPLHQITGTARRIAAAGVAGRGLHERIALRGPRDEVKELADTFDLMLERLDQSFDGQRRFVANASHELRTPLALNRSLLELAITRPDAPAELRQLGETLLSVNERHERLIDGLLTLADSDQQVVDRTSIDLAEVAAYVTDQTTAGKQLSVRRQLAPARTLGDPILLERLAQNLLENAVRHNVPTGGQVWISTGTVDGRATLVVANTGPVVPGYEVETLFQPFRRLRQERVDGGRGFGLGLSIVRAVSSAHGGSVRAEPRSGGGLVVTVVLPAEASDGFSAAGQPTWEPVPAAATGPVTGTAVPTAVGARNR</sequence>
<evidence type="ECO:0000256" key="8">
    <source>
        <dbReference type="ARBA" id="ARBA00022777"/>
    </source>
</evidence>
<dbReference type="InterPro" id="IPR004358">
    <property type="entry name" value="Sig_transdc_His_kin-like_C"/>
</dbReference>
<keyword evidence="10" id="KW-0902">Two-component regulatory system</keyword>
<evidence type="ECO:0000256" key="4">
    <source>
        <dbReference type="ARBA" id="ARBA00012438"/>
    </source>
</evidence>
<dbReference type="SUPFAM" id="SSF47384">
    <property type="entry name" value="Homodimeric domain of signal transducing histidine kinase"/>
    <property type="match status" value="1"/>
</dbReference>
<dbReference type="PROSITE" id="PS50109">
    <property type="entry name" value="HIS_KIN"/>
    <property type="match status" value="1"/>
</dbReference>
<evidence type="ECO:0000256" key="9">
    <source>
        <dbReference type="ARBA" id="ARBA00022989"/>
    </source>
</evidence>
<evidence type="ECO:0000256" key="7">
    <source>
        <dbReference type="ARBA" id="ARBA00022692"/>
    </source>
</evidence>
<dbReference type="SMART" id="SM00388">
    <property type="entry name" value="HisKA"/>
    <property type="match status" value="1"/>
</dbReference>
<dbReference type="InterPro" id="IPR036097">
    <property type="entry name" value="HisK_dim/P_sf"/>
</dbReference>
<dbReference type="InterPro" id="IPR036890">
    <property type="entry name" value="HATPase_C_sf"/>
</dbReference>
<dbReference type="AlphaFoldDB" id="A0A927M6M5"/>
<evidence type="ECO:0000256" key="5">
    <source>
        <dbReference type="ARBA" id="ARBA00022553"/>
    </source>
</evidence>
<dbReference type="PRINTS" id="PR00344">
    <property type="entry name" value="BCTRLSENSOR"/>
</dbReference>
<evidence type="ECO:0000313" key="17">
    <source>
        <dbReference type="Proteomes" id="UP000649753"/>
    </source>
</evidence>
<comment type="subcellular location">
    <subcellularLocation>
        <location evidence="3">Cell membrane</location>
    </subcellularLocation>
    <subcellularLocation>
        <location evidence="2">Membrane</location>
        <topology evidence="2">Multi-pass membrane protein</topology>
    </subcellularLocation>
</comment>
<dbReference type="PROSITE" id="PS50885">
    <property type="entry name" value="HAMP"/>
    <property type="match status" value="1"/>
</dbReference>
<keyword evidence="17" id="KW-1185">Reference proteome</keyword>
<dbReference type="EC" id="2.7.13.3" evidence="4"/>
<dbReference type="GO" id="GO:0005886">
    <property type="term" value="C:plasma membrane"/>
    <property type="evidence" value="ECO:0007669"/>
    <property type="project" value="UniProtKB-SubCell"/>
</dbReference>
<evidence type="ECO:0000256" key="12">
    <source>
        <dbReference type="SAM" id="MobiDB-lite"/>
    </source>
</evidence>
<keyword evidence="6" id="KW-0808">Transferase</keyword>
<feature type="domain" description="HAMP" evidence="15">
    <location>
        <begin position="111"/>
        <end position="169"/>
    </location>
</feature>
<accession>A0A927M6M5</accession>
<dbReference type="GO" id="GO:0000155">
    <property type="term" value="F:phosphorelay sensor kinase activity"/>
    <property type="evidence" value="ECO:0007669"/>
    <property type="project" value="InterPro"/>
</dbReference>
<evidence type="ECO:0000256" key="3">
    <source>
        <dbReference type="ARBA" id="ARBA00004236"/>
    </source>
</evidence>
<dbReference type="CDD" id="cd00075">
    <property type="entry name" value="HATPase"/>
    <property type="match status" value="1"/>
</dbReference>
<feature type="region of interest" description="Disordered" evidence="12">
    <location>
        <begin position="393"/>
        <end position="425"/>
    </location>
</feature>
<organism evidence="16 17">
    <name type="scientific">Plantactinospora soyae</name>
    <dbReference type="NCBI Taxonomy" id="1544732"/>
    <lineage>
        <taxon>Bacteria</taxon>
        <taxon>Bacillati</taxon>
        <taxon>Actinomycetota</taxon>
        <taxon>Actinomycetes</taxon>
        <taxon>Micromonosporales</taxon>
        <taxon>Micromonosporaceae</taxon>
        <taxon>Plantactinospora</taxon>
    </lineage>
</organism>
<dbReference type="Pfam" id="PF00512">
    <property type="entry name" value="HisKA"/>
    <property type="match status" value="1"/>
</dbReference>
<evidence type="ECO:0000256" key="2">
    <source>
        <dbReference type="ARBA" id="ARBA00004141"/>
    </source>
</evidence>
<feature type="transmembrane region" description="Helical" evidence="13">
    <location>
        <begin position="87"/>
        <end position="109"/>
    </location>
</feature>
<dbReference type="CDD" id="cd06225">
    <property type="entry name" value="HAMP"/>
    <property type="match status" value="1"/>
</dbReference>
<evidence type="ECO:0000259" key="15">
    <source>
        <dbReference type="PROSITE" id="PS50885"/>
    </source>
</evidence>
<dbReference type="SUPFAM" id="SSF55874">
    <property type="entry name" value="ATPase domain of HSP90 chaperone/DNA topoisomerase II/histidine kinase"/>
    <property type="match status" value="1"/>
</dbReference>
<evidence type="ECO:0000256" key="1">
    <source>
        <dbReference type="ARBA" id="ARBA00000085"/>
    </source>
</evidence>
<keyword evidence="7 13" id="KW-0812">Transmembrane</keyword>
<reference evidence="16" key="1">
    <citation type="submission" date="2020-10" db="EMBL/GenBank/DDBJ databases">
        <title>Sequencing the genomes of 1000 actinobacteria strains.</title>
        <authorList>
            <person name="Klenk H.-P."/>
        </authorList>
    </citation>
    <scope>NUCLEOTIDE SEQUENCE</scope>
    <source>
        <strain evidence="16">DSM 46832</strain>
    </source>
</reference>
<dbReference type="InterPro" id="IPR005467">
    <property type="entry name" value="His_kinase_dom"/>
</dbReference>
<feature type="domain" description="Histidine kinase" evidence="14">
    <location>
        <begin position="177"/>
        <end position="388"/>
    </location>
</feature>
<dbReference type="Gene3D" id="1.10.287.130">
    <property type="match status" value="1"/>
</dbReference>
<feature type="compositionally biased region" description="Low complexity" evidence="12">
    <location>
        <begin position="402"/>
        <end position="425"/>
    </location>
</feature>
<dbReference type="SMART" id="SM00304">
    <property type="entry name" value="HAMP"/>
    <property type="match status" value="1"/>
</dbReference>
<proteinExistence type="predicted"/>
<dbReference type="Gene3D" id="3.30.565.10">
    <property type="entry name" value="Histidine kinase-like ATPase, C-terminal domain"/>
    <property type="match status" value="1"/>
</dbReference>
<dbReference type="InterPro" id="IPR003661">
    <property type="entry name" value="HisK_dim/P_dom"/>
</dbReference>
<dbReference type="PANTHER" id="PTHR45436:SF15">
    <property type="entry name" value="SENSOR HISTIDINE KINASE CUSS"/>
    <property type="match status" value="1"/>
</dbReference>
<dbReference type="EMBL" id="JADBEB010000001">
    <property type="protein sequence ID" value="MBE1486383.1"/>
    <property type="molecule type" value="Genomic_DNA"/>
</dbReference>
<dbReference type="SUPFAM" id="SSF158472">
    <property type="entry name" value="HAMP domain-like"/>
    <property type="match status" value="1"/>
</dbReference>
<dbReference type="InterPro" id="IPR003594">
    <property type="entry name" value="HATPase_dom"/>
</dbReference>
<keyword evidence="8 16" id="KW-0418">Kinase</keyword>
<evidence type="ECO:0000256" key="6">
    <source>
        <dbReference type="ARBA" id="ARBA00022679"/>
    </source>
</evidence>